<gene>
    <name evidence="3" type="ORF">IPOD504_LOCUS6780</name>
</gene>
<dbReference type="EMBL" id="OW152831">
    <property type="protein sequence ID" value="CAH2049364.1"/>
    <property type="molecule type" value="Genomic_DNA"/>
</dbReference>
<accession>A0ABN8IAA3</accession>
<keyword evidence="1" id="KW-0433">Leucine-rich repeat</keyword>
<keyword evidence="4" id="KW-1185">Reference proteome</keyword>
<dbReference type="Pfam" id="PF00560">
    <property type="entry name" value="LRR_1"/>
    <property type="match status" value="2"/>
</dbReference>
<proteinExistence type="predicted"/>
<dbReference type="PANTHER" id="PTHR48051:SF1">
    <property type="entry name" value="RAS SUPPRESSOR PROTEIN 1"/>
    <property type="match status" value="1"/>
</dbReference>
<dbReference type="Gene3D" id="3.80.10.10">
    <property type="entry name" value="Ribonuclease Inhibitor"/>
    <property type="match status" value="1"/>
</dbReference>
<keyword evidence="2" id="KW-0677">Repeat</keyword>
<dbReference type="InterPro" id="IPR001611">
    <property type="entry name" value="Leu-rich_rpt"/>
</dbReference>
<feature type="non-terminal residue" evidence="3">
    <location>
        <position position="1"/>
    </location>
</feature>
<dbReference type="InterPro" id="IPR032675">
    <property type="entry name" value="LRR_dom_sf"/>
</dbReference>
<organism evidence="3 4">
    <name type="scientific">Iphiclides podalirius</name>
    <name type="common">scarce swallowtail</name>
    <dbReference type="NCBI Taxonomy" id="110791"/>
    <lineage>
        <taxon>Eukaryota</taxon>
        <taxon>Metazoa</taxon>
        <taxon>Ecdysozoa</taxon>
        <taxon>Arthropoda</taxon>
        <taxon>Hexapoda</taxon>
        <taxon>Insecta</taxon>
        <taxon>Pterygota</taxon>
        <taxon>Neoptera</taxon>
        <taxon>Endopterygota</taxon>
        <taxon>Lepidoptera</taxon>
        <taxon>Glossata</taxon>
        <taxon>Ditrysia</taxon>
        <taxon>Papilionoidea</taxon>
        <taxon>Papilionidae</taxon>
        <taxon>Papilioninae</taxon>
        <taxon>Iphiclides</taxon>
    </lineage>
</organism>
<name>A0ABN8IAA3_9NEOP</name>
<evidence type="ECO:0000256" key="1">
    <source>
        <dbReference type="ARBA" id="ARBA00022614"/>
    </source>
</evidence>
<evidence type="ECO:0000313" key="4">
    <source>
        <dbReference type="Proteomes" id="UP000837857"/>
    </source>
</evidence>
<dbReference type="InterPro" id="IPR050216">
    <property type="entry name" value="LRR_domain-containing"/>
</dbReference>
<reference evidence="3" key="1">
    <citation type="submission" date="2022-03" db="EMBL/GenBank/DDBJ databases">
        <authorList>
            <person name="Martin H S."/>
        </authorList>
    </citation>
    <scope>NUCLEOTIDE SEQUENCE</scope>
</reference>
<dbReference type="Proteomes" id="UP000837857">
    <property type="component" value="Chromosome 19"/>
</dbReference>
<dbReference type="PANTHER" id="PTHR48051">
    <property type="match status" value="1"/>
</dbReference>
<protein>
    <submittedName>
        <fullName evidence="3">Uncharacterized protein</fullName>
    </submittedName>
</protein>
<evidence type="ECO:0000313" key="3">
    <source>
        <dbReference type="EMBL" id="CAH2049364.1"/>
    </source>
</evidence>
<dbReference type="SUPFAM" id="SSF52075">
    <property type="entry name" value="Outer arm dynein light chain 1"/>
    <property type="match status" value="1"/>
</dbReference>
<dbReference type="Pfam" id="PF13516">
    <property type="entry name" value="LRR_6"/>
    <property type="match status" value="1"/>
</dbReference>
<sequence length="102" mass="11788">MSSLRELHLSKNNLGKNNLIDWQWLLGLQITKSLKLLDISGNKIKYLPTAIWKLINLVTLRVNDNELKKIPATIGRIRTLRYLDISQNNFKSSSKIQTVLCR</sequence>
<evidence type="ECO:0000256" key="2">
    <source>
        <dbReference type="ARBA" id="ARBA00022737"/>
    </source>
</evidence>